<dbReference type="InterPro" id="IPR030381">
    <property type="entry name" value="G_DYNAMIN_dom"/>
</dbReference>
<dbReference type="Gene3D" id="1.20.120.1240">
    <property type="entry name" value="Dynamin, middle domain"/>
    <property type="match status" value="1"/>
</dbReference>
<dbReference type="PANTHER" id="PTHR11566">
    <property type="entry name" value="DYNAMIN"/>
    <property type="match status" value="1"/>
</dbReference>
<dbReference type="PANTHER" id="PTHR11566:SF149">
    <property type="entry name" value="GTPASE, PUTATIVE (AFU_ORTHOLOGUE AFUA_6G11890)-RELATED"/>
    <property type="match status" value="1"/>
</dbReference>
<keyword evidence="7" id="KW-1185">Reference proteome</keyword>
<dbReference type="GO" id="GO:0005739">
    <property type="term" value="C:mitochondrion"/>
    <property type="evidence" value="ECO:0007669"/>
    <property type="project" value="TreeGrafter"/>
</dbReference>
<dbReference type="InterPro" id="IPR020850">
    <property type="entry name" value="GED_dom"/>
</dbReference>
<dbReference type="GO" id="GO:0006897">
    <property type="term" value="P:endocytosis"/>
    <property type="evidence" value="ECO:0007669"/>
    <property type="project" value="TreeGrafter"/>
</dbReference>
<dbReference type="InterPro" id="IPR000375">
    <property type="entry name" value="Dynamin_stalk"/>
</dbReference>
<evidence type="ECO:0000256" key="1">
    <source>
        <dbReference type="ARBA" id="ARBA00022741"/>
    </source>
</evidence>
<dbReference type="GO" id="GO:0005874">
    <property type="term" value="C:microtubule"/>
    <property type="evidence" value="ECO:0007669"/>
    <property type="project" value="TreeGrafter"/>
</dbReference>
<dbReference type="PRINTS" id="PR00195">
    <property type="entry name" value="DYNAMIN"/>
</dbReference>
<dbReference type="Gene3D" id="3.40.50.300">
    <property type="entry name" value="P-loop containing nucleotide triphosphate hydrolases"/>
    <property type="match status" value="1"/>
</dbReference>
<dbReference type="InterPro" id="IPR027417">
    <property type="entry name" value="P-loop_NTPase"/>
</dbReference>
<feature type="region of interest" description="Disordered" evidence="3">
    <location>
        <begin position="431"/>
        <end position="455"/>
    </location>
</feature>
<dbReference type="CDD" id="cd08771">
    <property type="entry name" value="DLP_1"/>
    <property type="match status" value="1"/>
</dbReference>
<dbReference type="GO" id="GO:0005525">
    <property type="term" value="F:GTP binding"/>
    <property type="evidence" value="ECO:0007669"/>
    <property type="project" value="InterPro"/>
</dbReference>
<dbReference type="GO" id="GO:0016559">
    <property type="term" value="P:peroxisome fission"/>
    <property type="evidence" value="ECO:0007669"/>
    <property type="project" value="TreeGrafter"/>
</dbReference>
<feature type="compositionally biased region" description="Basic and acidic residues" evidence="3">
    <location>
        <begin position="431"/>
        <end position="440"/>
    </location>
</feature>
<dbReference type="Pfam" id="PF00350">
    <property type="entry name" value="Dynamin_N"/>
    <property type="match status" value="1"/>
</dbReference>
<feature type="domain" description="Dynamin-type G" evidence="5">
    <location>
        <begin position="36"/>
        <end position="324"/>
    </location>
</feature>
<dbReference type="PROSITE" id="PS51388">
    <property type="entry name" value="GED"/>
    <property type="match status" value="1"/>
</dbReference>
<evidence type="ECO:0000313" key="6">
    <source>
        <dbReference type="EMBL" id="OCK79504.1"/>
    </source>
</evidence>
<organism evidence="6 7">
    <name type="scientific">Lepidopterella palustris CBS 459.81</name>
    <dbReference type="NCBI Taxonomy" id="1314670"/>
    <lineage>
        <taxon>Eukaryota</taxon>
        <taxon>Fungi</taxon>
        <taxon>Dikarya</taxon>
        <taxon>Ascomycota</taxon>
        <taxon>Pezizomycotina</taxon>
        <taxon>Dothideomycetes</taxon>
        <taxon>Pleosporomycetidae</taxon>
        <taxon>Mytilinidiales</taxon>
        <taxon>Argynnaceae</taxon>
        <taxon>Lepidopterella</taxon>
    </lineage>
</organism>
<evidence type="ECO:0000259" key="5">
    <source>
        <dbReference type="PROSITE" id="PS51718"/>
    </source>
</evidence>
<dbReference type="InterPro" id="IPR003130">
    <property type="entry name" value="GED"/>
</dbReference>
<dbReference type="Pfam" id="PF01031">
    <property type="entry name" value="Dynamin_M"/>
    <property type="match status" value="1"/>
</dbReference>
<dbReference type="GO" id="GO:0008017">
    <property type="term" value="F:microtubule binding"/>
    <property type="evidence" value="ECO:0007669"/>
    <property type="project" value="TreeGrafter"/>
</dbReference>
<dbReference type="PROSITE" id="PS51718">
    <property type="entry name" value="G_DYNAMIN_2"/>
    <property type="match status" value="1"/>
</dbReference>
<dbReference type="AlphaFoldDB" id="A0A8E2JEX5"/>
<dbReference type="SUPFAM" id="SSF52540">
    <property type="entry name" value="P-loop containing nucleoside triphosphate hydrolases"/>
    <property type="match status" value="1"/>
</dbReference>
<dbReference type="Proteomes" id="UP000250266">
    <property type="component" value="Unassembled WGS sequence"/>
</dbReference>
<evidence type="ECO:0000259" key="4">
    <source>
        <dbReference type="PROSITE" id="PS51388"/>
    </source>
</evidence>
<dbReference type="EMBL" id="KV745001">
    <property type="protein sequence ID" value="OCK79504.1"/>
    <property type="molecule type" value="Genomic_DNA"/>
</dbReference>
<gene>
    <name evidence="6" type="ORF">K432DRAFT_354779</name>
</gene>
<keyword evidence="2" id="KW-0342">GTP-binding</keyword>
<reference evidence="6 7" key="1">
    <citation type="journal article" date="2016" name="Nat. Commun.">
        <title>Ectomycorrhizal ecology is imprinted in the genome of the dominant symbiotic fungus Cenococcum geophilum.</title>
        <authorList>
            <consortium name="DOE Joint Genome Institute"/>
            <person name="Peter M."/>
            <person name="Kohler A."/>
            <person name="Ohm R.A."/>
            <person name="Kuo A."/>
            <person name="Krutzmann J."/>
            <person name="Morin E."/>
            <person name="Arend M."/>
            <person name="Barry K.W."/>
            <person name="Binder M."/>
            <person name="Choi C."/>
            <person name="Clum A."/>
            <person name="Copeland A."/>
            <person name="Grisel N."/>
            <person name="Haridas S."/>
            <person name="Kipfer T."/>
            <person name="LaButti K."/>
            <person name="Lindquist E."/>
            <person name="Lipzen A."/>
            <person name="Maire R."/>
            <person name="Meier B."/>
            <person name="Mihaltcheva S."/>
            <person name="Molinier V."/>
            <person name="Murat C."/>
            <person name="Poggeler S."/>
            <person name="Quandt C.A."/>
            <person name="Sperisen C."/>
            <person name="Tritt A."/>
            <person name="Tisserant E."/>
            <person name="Crous P.W."/>
            <person name="Henrissat B."/>
            <person name="Nehls U."/>
            <person name="Egli S."/>
            <person name="Spatafora J.W."/>
            <person name="Grigoriev I.V."/>
            <person name="Martin F.M."/>
        </authorList>
    </citation>
    <scope>NUCLEOTIDE SEQUENCE [LARGE SCALE GENOMIC DNA]</scope>
    <source>
        <strain evidence="6 7">CBS 459.81</strain>
    </source>
</reference>
<feature type="domain" description="GED" evidence="4">
    <location>
        <begin position="627"/>
        <end position="718"/>
    </location>
</feature>
<dbReference type="InterPro" id="IPR001401">
    <property type="entry name" value="Dynamin_GTPase"/>
</dbReference>
<keyword evidence="1" id="KW-0547">Nucleotide-binding</keyword>
<proteinExistence type="predicted"/>
<accession>A0A8E2JEX5</accession>
<dbReference type="FunFam" id="3.40.50.300:FF:001425">
    <property type="entry name" value="Dynamin GTPase, putative"/>
    <property type="match status" value="1"/>
</dbReference>
<evidence type="ECO:0000256" key="3">
    <source>
        <dbReference type="SAM" id="MobiDB-lite"/>
    </source>
</evidence>
<evidence type="ECO:0000313" key="7">
    <source>
        <dbReference type="Proteomes" id="UP000250266"/>
    </source>
</evidence>
<name>A0A8E2JEX5_9PEZI</name>
<dbReference type="OrthoDB" id="415706at2759"/>
<dbReference type="GO" id="GO:0000266">
    <property type="term" value="P:mitochondrial fission"/>
    <property type="evidence" value="ECO:0007669"/>
    <property type="project" value="TreeGrafter"/>
</dbReference>
<dbReference type="GO" id="GO:0003924">
    <property type="term" value="F:GTPase activity"/>
    <property type="evidence" value="ECO:0007669"/>
    <property type="project" value="InterPro"/>
</dbReference>
<evidence type="ECO:0008006" key="8">
    <source>
        <dbReference type="Google" id="ProtNLM"/>
    </source>
</evidence>
<dbReference type="GO" id="GO:0048312">
    <property type="term" value="P:intracellular distribution of mitochondria"/>
    <property type="evidence" value="ECO:0007669"/>
    <property type="project" value="TreeGrafter"/>
</dbReference>
<protein>
    <recommendedName>
        <fullName evidence="8">Dynamin family protein</fullName>
    </recommendedName>
</protein>
<dbReference type="InterPro" id="IPR022812">
    <property type="entry name" value="Dynamin"/>
</dbReference>
<sequence length="739" mass="83610">MADRSSEEHALQQLQSEQSEILDVIDGLRTLGLGRLVDLPQLIVCGDQSSGKSSVLEAISRVRFPTKVGLCTRFATELILRRSPSEKVKVTIESGQSRTNEEEKKRLREFSAPFSKTTDLPELINAATQWMGISPSDNSGAGFSDDVLRVEISGPDKPELSLVDLPGLYRATNEDQGSKGIPVVRDLLNRYMKNSRSIILAVVSARYEYVLQEIVDLAELHDSKHERTLGIITKPDSLTSNSEDEDFYIRLANNEKVRLQLGWHTLRNRGSEDRNTSDNARDDKERDFFSTGRWANVPRELVGVETLRPRLSRVLLDHIRRNLPQLINEIQDKIHDRKGKLEKLGDERSTQPLQRGYLLDISSRFEKITGQAINGMYLDAFFGDPFSSDPFSSSFFPEKRNLRAVIRRLNGDFVMHMSLYGRRRRIIDNSTKERASDGRLDSPTGVETRSEPDSEEDCITRTELEKEITAMALVHRGIELPGNPNPLLVGKLFRDQSKPWEKIAYNHLMIVWGTVKDFVESLLQHLTNDHTCRLLQRKILDPALENMKQSLLRKLEELVAYYKKGHPLTLDEKFLVSIRELQKDSQTASFKTTLLEKYPGANSEKGLTIEETLTAYSAAKPQSNQCAADIIDLVETYYNIASTTFIDNVVILAIENCLVQPLESIFTTQTVNQLHHTVVTQLAAEPTYVQANRNQFKSDLEKLEAGLRTCNSFNIQGSQNRNLHALGKCPTGSFIKNIP</sequence>
<dbReference type="Pfam" id="PF02212">
    <property type="entry name" value="GED"/>
    <property type="match status" value="1"/>
</dbReference>
<dbReference type="GO" id="GO:0016020">
    <property type="term" value="C:membrane"/>
    <property type="evidence" value="ECO:0007669"/>
    <property type="project" value="TreeGrafter"/>
</dbReference>
<evidence type="ECO:0000256" key="2">
    <source>
        <dbReference type="ARBA" id="ARBA00023134"/>
    </source>
</evidence>
<dbReference type="SMART" id="SM00053">
    <property type="entry name" value="DYNc"/>
    <property type="match status" value="1"/>
</dbReference>
<dbReference type="InterPro" id="IPR045063">
    <property type="entry name" value="Dynamin_N"/>
</dbReference>